<evidence type="ECO:0000259" key="2">
    <source>
        <dbReference type="Pfam" id="PF13421"/>
    </source>
</evidence>
<feature type="domain" description="SHOCT" evidence="1">
    <location>
        <begin position="355"/>
        <end position="379"/>
    </location>
</feature>
<evidence type="ECO:0000259" key="1">
    <source>
        <dbReference type="Pfam" id="PF09851"/>
    </source>
</evidence>
<comment type="caution">
    <text evidence="3">The sequence shown here is derived from an EMBL/GenBank/DDBJ whole genome shotgun (WGS) entry which is preliminary data.</text>
</comment>
<dbReference type="Pfam" id="PF09851">
    <property type="entry name" value="SHOCT"/>
    <property type="match status" value="1"/>
</dbReference>
<dbReference type="Proteomes" id="UP001426770">
    <property type="component" value="Unassembled WGS sequence"/>
</dbReference>
<feature type="domain" description="SPFH" evidence="2">
    <location>
        <begin position="53"/>
        <end position="271"/>
    </location>
</feature>
<dbReference type="CDD" id="cd03408">
    <property type="entry name" value="SPFH_like_u1"/>
    <property type="match status" value="1"/>
</dbReference>
<dbReference type="InterPro" id="IPR018649">
    <property type="entry name" value="SHOCT"/>
</dbReference>
<evidence type="ECO:0000313" key="4">
    <source>
        <dbReference type="Proteomes" id="UP001426770"/>
    </source>
</evidence>
<evidence type="ECO:0008006" key="5">
    <source>
        <dbReference type="Google" id="ProtNLM"/>
    </source>
</evidence>
<gene>
    <name evidence="3" type="ORF">Lsed01_02496</name>
</gene>
<evidence type="ECO:0000313" key="3">
    <source>
        <dbReference type="EMBL" id="GAA5520035.1"/>
    </source>
</evidence>
<reference evidence="3 4" key="1">
    <citation type="submission" date="2024-02" db="EMBL/GenBank/DDBJ databases">
        <title>Lysinimicrobium sediminis NBRC 112286.</title>
        <authorList>
            <person name="Ichikawa N."/>
            <person name="Katano-Makiyama Y."/>
            <person name="Hidaka K."/>
        </authorList>
    </citation>
    <scope>NUCLEOTIDE SEQUENCE [LARGE SCALE GENOMIC DNA]</scope>
    <source>
        <strain evidence="3 4">NBRC 112286</strain>
    </source>
</reference>
<dbReference type="Pfam" id="PF13421">
    <property type="entry name" value="Band_7_1"/>
    <property type="match status" value="1"/>
</dbReference>
<sequence length="381" mass="41180">MGIIQAFTGAVQGTFADQWKDIITAGQFSEHTVVAPGIYQRSNNGRGVNFNGSADVISNGSKFFVPENTAAFVFSQAGIEDIITEPGGYEYRSGQASIFNRDGLSASLLKQAASRIGYGGQTSDQKYLVFVNLREIRGLKFGTRGPVVYHDKFYGTDLELLAFGTFSLRVVDPVAFVRNFLPANARHYAFDSIEARQQIASEFIQAFIAAVNSLSATYRISELPSQSTAIAELIADDNSTLGSWITRYGLDVVQVGIESIEFSPESRELVKRFSTNKMNLSAYEGVSQHASNVSAQQKVAQGIEDHGFGDGGGMLLGMNLAQAINPMTAAPQAPAATPTASTPRMSLDEQIEMVKKLKDLVDAGILTAEEFEAKKKEVLGL</sequence>
<protein>
    <recommendedName>
        <fullName evidence="5">Virion core protein</fullName>
    </recommendedName>
</protein>
<keyword evidence="4" id="KW-1185">Reference proteome</keyword>
<name>A0ABP9WMI1_9MICO</name>
<organism evidence="3 4">
    <name type="scientific">Demequina sediminis</name>
    <dbReference type="NCBI Taxonomy" id="1930058"/>
    <lineage>
        <taxon>Bacteria</taxon>
        <taxon>Bacillati</taxon>
        <taxon>Actinomycetota</taxon>
        <taxon>Actinomycetes</taxon>
        <taxon>Micrococcales</taxon>
        <taxon>Demequinaceae</taxon>
        <taxon>Demequina</taxon>
    </lineage>
</organism>
<dbReference type="PANTHER" id="PTHR37826:SF2">
    <property type="entry name" value="ZINC-RIBBON DOMAIN-CONTAINING PROTEIN"/>
    <property type="match status" value="1"/>
</dbReference>
<dbReference type="EMBL" id="BAABRR010000019">
    <property type="protein sequence ID" value="GAA5520035.1"/>
    <property type="molecule type" value="Genomic_DNA"/>
</dbReference>
<dbReference type="PANTHER" id="PTHR37826">
    <property type="entry name" value="FLOTILLIN BAND_7_5 DOMAIN PROTEIN"/>
    <property type="match status" value="1"/>
</dbReference>
<dbReference type="InterPro" id="IPR033880">
    <property type="entry name" value="SPFH_YdjI"/>
</dbReference>
<proteinExistence type="predicted"/>
<dbReference type="RefSeq" id="WP_345380392.1">
    <property type="nucleotide sequence ID" value="NZ_BAABRR010000019.1"/>
</dbReference>
<accession>A0ABP9WMI1</accession>